<name>A0A7X6N155_9LACO</name>
<comment type="caution">
    <text evidence="1">The sequence shown here is derived from an EMBL/GenBank/DDBJ whole genome shotgun (WGS) entry which is preliminary data.</text>
</comment>
<keyword evidence="2" id="KW-1185">Reference proteome</keyword>
<organism evidence="1 2">
    <name type="scientific">Periweissella fabalis</name>
    <dbReference type="NCBI Taxonomy" id="1070421"/>
    <lineage>
        <taxon>Bacteria</taxon>
        <taxon>Bacillati</taxon>
        <taxon>Bacillota</taxon>
        <taxon>Bacilli</taxon>
        <taxon>Lactobacillales</taxon>
        <taxon>Lactobacillaceae</taxon>
        <taxon>Periweissella</taxon>
    </lineage>
</organism>
<gene>
    <name evidence="1" type="ORF">HF964_03230</name>
</gene>
<dbReference type="AlphaFoldDB" id="A0A7X6N155"/>
<accession>A0A7X6N155</accession>
<dbReference type="Proteomes" id="UP000549765">
    <property type="component" value="Unassembled WGS sequence"/>
</dbReference>
<reference evidence="1 2" key="1">
    <citation type="submission" date="2020-04" db="EMBL/GenBank/DDBJ databases">
        <title>MicrobeNet Type strains.</title>
        <authorList>
            <person name="Nicholson A.C."/>
        </authorList>
    </citation>
    <scope>NUCLEOTIDE SEQUENCE [LARGE SCALE GENOMIC DNA]</scope>
    <source>
        <strain evidence="1 2">CCUG 61472</strain>
    </source>
</reference>
<dbReference type="EMBL" id="JAAXPN010000002">
    <property type="protein sequence ID" value="NKZ23821.1"/>
    <property type="molecule type" value="Genomic_DNA"/>
</dbReference>
<protein>
    <submittedName>
        <fullName evidence="1">Uncharacterized protein</fullName>
    </submittedName>
</protein>
<proteinExistence type="predicted"/>
<sequence length="136" mass="16145">MEPVLELTAALKRLNYYFIHTNVNNAKTGEWEFVINILNYFYFKQHNTYMKLDIQLPMEFINKYEYKGYFYLFRNDLTFEVLSISNDFRTITGKTYQEVATEMQHRMDGIEGGQAFADMIINYATELPLEMANLSD</sequence>
<evidence type="ECO:0000313" key="2">
    <source>
        <dbReference type="Proteomes" id="UP000549765"/>
    </source>
</evidence>
<evidence type="ECO:0000313" key="1">
    <source>
        <dbReference type="EMBL" id="NKZ23821.1"/>
    </source>
</evidence>
<dbReference type="RefSeq" id="WP_168721622.1">
    <property type="nucleotide sequence ID" value="NZ_JAAXPN010000002.1"/>
</dbReference>